<feature type="domain" description="YhcG N-terminal" evidence="2">
    <location>
        <begin position="36"/>
        <end position="102"/>
    </location>
</feature>
<comment type="caution">
    <text evidence="3">The sequence shown here is derived from an EMBL/GenBank/DDBJ whole genome shotgun (WGS) entry which is preliminary data.</text>
</comment>
<name>A0A9E3HDN7_9NOST</name>
<organism evidence="3 4">
    <name type="scientific">Pelatocladus maniniholoensis HA4357-MV3</name>
    <dbReference type="NCBI Taxonomy" id="1117104"/>
    <lineage>
        <taxon>Bacteria</taxon>
        <taxon>Bacillati</taxon>
        <taxon>Cyanobacteriota</taxon>
        <taxon>Cyanophyceae</taxon>
        <taxon>Nostocales</taxon>
        <taxon>Nostocaceae</taxon>
        <taxon>Pelatocladus</taxon>
    </lineage>
</organism>
<evidence type="ECO:0000259" key="2">
    <source>
        <dbReference type="Pfam" id="PF17761"/>
    </source>
</evidence>
<dbReference type="InterPro" id="IPR041527">
    <property type="entry name" value="YhcG_N"/>
</dbReference>
<proteinExistence type="predicted"/>
<evidence type="ECO:0000313" key="3">
    <source>
        <dbReference type="EMBL" id="MBW4435232.1"/>
    </source>
</evidence>
<dbReference type="InterPro" id="IPR011856">
    <property type="entry name" value="tRNA_endonuc-like_dom_sf"/>
</dbReference>
<dbReference type="PANTHER" id="PTHR30547:SF5">
    <property type="entry name" value="NUCLEASE YHCG-RELATED"/>
    <property type="match status" value="1"/>
</dbReference>
<reference evidence="3" key="2">
    <citation type="journal article" date="2022" name="Microbiol. Resour. Announc.">
        <title>Metagenome Sequencing to Explore Phylogenomics of Terrestrial Cyanobacteria.</title>
        <authorList>
            <person name="Ward R.D."/>
            <person name="Stajich J.E."/>
            <person name="Johansen J.R."/>
            <person name="Huntemann M."/>
            <person name="Clum A."/>
            <person name="Foster B."/>
            <person name="Foster B."/>
            <person name="Roux S."/>
            <person name="Palaniappan K."/>
            <person name="Varghese N."/>
            <person name="Mukherjee S."/>
            <person name="Reddy T.B.K."/>
            <person name="Daum C."/>
            <person name="Copeland A."/>
            <person name="Chen I.A."/>
            <person name="Ivanova N.N."/>
            <person name="Kyrpides N.C."/>
            <person name="Shapiro N."/>
            <person name="Eloe-Fadrosh E.A."/>
            <person name="Pietrasiak N."/>
        </authorList>
    </citation>
    <scope>NUCLEOTIDE SEQUENCE</scope>
    <source>
        <strain evidence="3">HA4357-MV3</strain>
    </source>
</reference>
<evidence type="ECO:0000313" key="4">
    <source>
        <dbReference type="Proteomes" id="UP000813215"/>
    </source>
</evidence>
<accession>A0A9E3HDN7</accession>
<dbReference type="InterPro" id="IPR009362">
    <property type="entry name" value="YhcG_C"/>
</dbReference>
<dbReference type="Pfam" id="PF06250">
    <property type="entry name" value="YhcG_C"/>
    <property type="match status" value="1"/>
</dbReference>
<dbReference type="InterPro" id="IPR053148">
    <property type="entry name" value="PD-DEXK-like_domain"/>
</dbReference>
<dbReference type="Proteomes" id="UP000813215">
    <property type="component" value="Unassembled WGS sequence"/>
</dbReference>
<dbReference type="PANTHER" id="PTHR30547">
    <property type="entry name" value="UNCHARACTERIZED PROTEIN YHCG-RELATED"/>
    <property type="match status" value="1"/>
</dbReference>
<dbReference type="EMBL" id="JAHHHW010000156">
    <property type="protein sequence ID" value="MBW4435232.1"/>
    <property type="molecule type" value="Genomic_DNA"/>
</dbReference>
<dbReference type="Gene3D" id="3.40.1350.10">
    <property type="match status" value="1"/>
</dbReference>
<dbReference type="GO" id="GO:0003676">
    <property type="term" value="F:nucleic acid binding"/>
    <property type="evidence" value="ECO:0007669"/>
    <property type="project" value="InterPro"/>
</dbReference>
<feature type="domain" description="YhcG PDDEXK nuclease" evidence="1">
    <location>
        <begin position="127"/>
        <end position="257"/>
    </location>
</feature>
<protein>
    <submittedName>
        <fullName evidence="3">DUF1016 family protein</fullName>
    </submittedName>
</protein>
<dbReference type="Pfam" id="PF17761">
    <property type="entry name" value="DUF1016_N"/>
    <property type="match status" value="1"/>
</dbReference>
<gene>
    <name evidence="3" type="ORF">KME28_26850</name>
</gene>
<dbReference type="AlphaFoldDB" id="A0A9E3HDN7"/>
<sequence>MPIISISVNTLQIRQTLAAEFELVPHNLFPALQSRELQNPSLSWQNSNYYQRLFSTLSWSHILELTRIDNTTKRAFYELECIKSNWSKRELKRQMNSMLYERVGLSKDKEAVLTLANEGQIIESPENLLRDPYVLEFLRLEERVTYSESDLEEALINHLQEFMHELGRDFCFIDRQFRIKVAEEHYFLDLLFYHRSLQCLIAIDLKLGKFKHDYAGQMNFYLNYLKENIAYPHENPPAGILLCAEKDAEAVHYATAGLDN</sequence>
<evidence type="ECO:0000259" key="1">
    <source>
        <dbReference type="Pfam" id="PF06250"/>
    </source>
</evidence>
<reference evidence="3" key="1">
    <citation type="submission" date="2021-05" db="EMBL/GenBank/DDBJ databases">
        <authorList>
            <person name="Pietrasiak N."/>
            <person name="Ward R."/>
            <person name="Stajich J.E."/>
            <person name="Kurbessoian T."/>
        </authorList>
    </citation>
    <scope>NUCLEOTIDE SEQUENCE</scope>
    <source>
        <strain evidence="3">HA4357-MV3</strain>
    </source>
</reference>